<protein>
    <submittedName>
        <fullName evidence="2">Uncharacterized protein</fullName>
    </submittedName>
</protein>
<feature type="compositionally biased region" description="Acidic residues" evidence="1">
    <location>
        <begin position="93"/>
        <end position="118"/>
    </location>
</feature>
<name>A0A6L2NZU6_TANCI</name>
<organism evidence="2">
    <name type="scientific">Tanacetum cinerariifolium</name>
    <name type="common">Dalmatian daisy</name>
    <name type="synonym">Chrysanthemum cinerariifolium</name>
    <dbReference type="NCBI Taxonomy" id="118510"/>
    <lineage>
        <taxon>Eukaryota</taxon>
        <taxon>Viridiplantae</taxon>
        <taxon>Streptophyta</taxon>
        <taxon>Embryophyta</taxon>
        <taxon>Tracheophyta</taxon>
        <taxon>Spermatophyta</taxon>
        <taxon>Magnoliopsida</taxon>
        <taxon>eudicotyledons</taxon>
        <taxon>Gunneridae</taxon>
        <taxon>Pentapetalae</taxon>
        <taxon>asterids</taxon>
        <taxon>campanulids</taxon>
        <taxon>Asterales</taxon>
        <taxon>Asteraceae</taxon>
        <taxon>Asteroideae</taxon>
        <taxon>Anthemideae</taxon>
        <taxon>Anthemidinae</taxon>
        <taxon>Tanacetum</taxon>
    </lineage>
</organism>
<sequence>MSSDEASSRVTYTSILSDYEEPSDVEQALLLSDYVLGIKYPKYLARFNEEVPVEDQPYVAADSPIVLSPSFIVDYDLEEDLEDESKDGLADYPTDEEDKDDDDDDSSRDDADDEDEEEHLAPVDSTAAASLVVNPIPSAEET</sequence>
<evidence type="ECO:0000256" key="1">
    <source>
        <dbReference type="SAM" id="MobiDB-lite"/>
    </source>
</evidence>
<proteinExistence type="predicted"/>
<evidence type="ECO:0000313" key="2">
    <source>
        <dbReference type="EMBL" id="GEU90849.1"/>
    </source>
</evidence>
<reference evidence="2" key="1">
    <citation type="journal article" date="2019" name="Sci. Rep.">
        <title>Draft genome of Tanacetum cinerariifolium, the natural source of mosquito coil.</title>
        <authorList>
            <person name="Yamashiro T."/>
            <person name="Shiraishi A."/>
            <person name="Satake H."/>
            <person name="Nakayama K."/>
        </authorList>
    </citation>
    <scope>NUCLEOTIDE SEQUENCE</scope>
</reference>
<gene>
    <name evidence="2" type="ORF">Tci_062827</name>
</gene>
<feature type="region of interest" description="Disordered" evidence="1">
    <location>
        <begin position="77"/>
        <end position="142"/>
    </location>
</feature>
<comment type="caution">
    <text evidence="2">The sequence shown here is derived from an EMBL/GenBank/DDBJ whole genome shotgun (WGS) entry which is preliminary data.</text>
</comment>
<dbReference type="EMBL" id="BKCJ010010276">
    <property type="protein sequence ID" value="GEU90849.1"/>
    <property type="molecule type" value="Genomic_DNA"/>
</dbReference>
<dbReference type="AlphaFoldDB" id="A0A6L2NZU6"/>
<accession>A0A6L2NZU6</accession>